<proteinExistence type="predicted"/>
<dbReference type="EMBL" id="FPJO01000018">
    <property type="protein sequence ID" value="SFY32560.1"/>
    <property type="molecule type" value="Genomic_DNA"/>
</dbReference>
<accession>A0A1K2EC89</accession>
<evidence type="ECO:0000313" key="2">
    <source>
        <dbReference type="Proteomes" id="UP000181909"/>
    </source>
</evidence>
<dbReference type="InterPro" id="IPR009057">
    <property type="entry name" value="Homeodomain-like_sf"/>
</dbReference>
<name>A0A1K2EC89_STRAR</name>
<sequence>MDLRVSVRSVQRWRRTWNEGGPQALRPRGPVSLPRLSEAQLAQLEAELAKGHSPGAETLPFTW</sequence>
<protein>
    <submittedName>
        <fullName evidence="1">Winged helix-turn helix</fullName>
    </submittedName>
</protein>
<dbReference type="AlphaFoldDB" id="A0A1K2EC89"/>
<reference evidence="1 2" key="1">
    <citation type="submission" date="2016-11" db="EMBL/GenBank/DDBJ databases">
        <authorList>
            <person name="Jaros S."/>
            <person name="Januszkiewicz K."/>
            <person name="Wedrychowicz H."/>
        </authorList>
    </citation>
    <scope>NUCLEOTIDE SEQUENCE [LARGE SCALE GENOMIC DNA]</scope>
    <source>
        <strain evidence="1 2">OK807</strain>
    </source>
</reference>
<dbReference type="STRING" id="1893.SAMN02787144_101830"/>
<dbReference type="SUPFAM" id="SSF46689">
    <property type="entry name" value="Homeodomain-like"/>
    <property type="match status" value="1"/>
</dbReference>
<gene>
    <name evidence="1" type="ORF">SAMN02787144_101830</name>
</gene>
<dbReference type="Pfam" id="PF13551">
    <property type="entry name" value="HTH_29"/>
    <property type="match status" value="1"/>
</dbReference>
<organism evidence="1 2">
    <name type="scientific">Streptomyces atratus</name>
    <dbReference type="NCBI Taxonomy" id="1893"/>
    <lineage>
        <taxon>Bacteria</taxon>
        <taxon>Bacillati</taxon>
        <taxon>Actinomycetota</taxon>
        <taxon>Actinomycetes</taxon>
        <taxon>Kitasatosporales</taxon>
        <taxon>Streptomycetaceae</taxon>
        <taxon>Streptomyces</taxon>
    </lineage>
</organism>
<evidence type="ECO:0000313" key="1">
    <source>
        <dbReference type="EMBL" id="SFY32560.1"/>
    </source>
</evidence>
<dbReference type="Proteomes" id="UP000181909">
    <property type="component" value="Unassembled WGS sequence"/>
</dbReference>